<proteinExistence type="predicted"/>
<dbReference type="Proteomes" id="UP001157418">
    <property type="component" value="Unassembled WGS sequence"/>
</dbReference>
<sequence length="86" mass="9630">MVTTPSSTLTLVLYSRPNRSKRSITITILITYITIVGAHFRDDVVCSPLKRFHIQPPDFQISYGFEISDEVLATSKAAKDFQPVEG</sequence>
<comment type="caution">
    <text evidence="1">The sequence shown here is derived from an EMBL/GenBank/DDBJ whole genome shotgun (WGS) entry which is preliminary data.</text>
</comment>
<reference evidence="1 2" key="1">
    <citation type="submission" date="2022-01" db="EMBL/GenBank/DDBJ databases">
        <authorList>
            <person name="Xiong W."/>
            <person name="Schranz E."/>
        </authorList>
    </citation>
    <scope>NUCLEOTIDE SEQUENCE [LARGE SCALE GENOMIC DNA]</scope>
</reference>
<dbReference type="EMBL" id="CAKMRJ010002223">
    <property type="protein sequence ID" value="CAH1427887.1"/>
    <property type="molecule type" value="Genomic_DNA"/>
</dbReference>
<keyword evidence="2" id="KW-1185">Reference proteome</keyword>
<protein>
    <submittedName>
        <fullName evidence="1">Uncharacterized protein</fullName>
    </submittedName>
</protein>
<evidence type="ECO:0000313" key="2">
    <source>
        <dbReference type="Proteomes" id="UP001157418"/>
    </source>
</evidence>
<gene>
    <name evidence="1" type="ORF">LVIROSA_LOCUS14857</name>
</gene>
<name>A0AAU9MMT1_9ASTR</name>
<accession>A0AAU9MMT1</accession>
<dbReference type="AlphaFoldDB" id="A0AAU9MMT1"/>
<organism evidence="1 2">
    <name type="scientific">Lactuca virosa</name>
    <dbReference type="NCBI Taxonomy" id="75947"/>
    <lineage>
        <taxon>Eukaryota</taxon>
        <taxon>Viridiplantae</taxon>
        <taxon>Streptophyta</taxon>
        <taxon>Embryophyta</taxon>
        <taxon>Tracheophyta</taxon>
        <taxon>Spermatophyta</taxon>
        <taxon>Magnoliopsida</taxon>
        <taxon>eudicotyledons</taxon>
        <taxon>Gunneridae</taxon>
        <taxon>Pentapetalae</taxon>
        <taxon>asterids</taxon>
        <taxon>campanulids</taxon>
        <taxon>Asterales</taxon>
        <taxon>Asteraceae</taxon>
        <taxon>Cichorioideae</taxon>
        <taxon>Cichorieae</taxon>
        <taxon>Lactucinae</taxon>
        <taxon>Lactuca</taxon>
    </lineage>
</organism>
<evidence type="ECO:0000313" key="1">
    <source>
        <dbReference type="EMBL" id="CAH1427887.1"/>
    </source>
</evidence>